<dbReference type="EMBL" id="LNGF01000012">
    <property type="protein sequence ID" value="KYC48028.1"/>
    <property type="molecule type" value="Genomic_DNA"/>
</dbReference>
<gene>
    <name evidence="2" type="ORF">APG10_00579</name>
    <name evidence="3" type="ORF">APG11_00698</name>
    <name evidence="4" type="ORF">APG12_00630</name>
</gene>
<evidence type="ECO:0000313" key="5">
    <source>
        <dbReference type="Proteomes" id="UP000091929"/>
    </source>
</evidence>
<sequence>MNYYVLIPSLLLGLLFGRFILNRFNKPNELVWFIIVSFFGINIIILLLDRFILPNYYMMDEIKAFVPGTLVGVYLYLILAVLGVFKPRRNSYPKNI</sequence>
<feature type="transmembrane region" description="Helical" evidence="1">
    <location>
        <begin position="30"/>
        <end position="52"/>
    </location>
</feature>
<accession>A0A150J0V7</accession>
<proteinExistence type="predicted"/>
<feature type="transmembrane region" description="Helical" evidence="1">
    <location>
        <begin position="64"/>
        <end position="85"/>
    </location>
</feature>
<dbReference type="Proteomes" id="UP000091929">
    <property type="component" value="Unassembled WGS sequence"/>
</dbReference>
<dbReference type="AlphaFoldDB" id="A0A150J0V7"/>
<evidence type="ECO:0000313" key="4">
    <source>
        <dbReference type="EMBL" id="KYC50718.1"/>
    </source>
</evidence>
<comment type="caution">
    <text evidence="4">The sequence shown here is derived from an EMBL/GenBank/DDBJ whole genome shotgun (WGS) entry which is preliminary data.</text>
</comment>
<dbReference type="Proteomes" id="UP000092401">
    <property type="component" value="Unassembled WGS sequence"/>
</dbReference>
<accession>A0A150ILW7</accession>
<name>A0A150J0V7_9EURY</name>
<keyword evidence="1" id="KW-1133">Transmembrane helix</keyword>
<evidence type="ECO:0000256" key="1">
    <source>
        <dbReference type="SAM" id="Phobius"/>
    </source>
</evidence>
<keyword evidence="1" id="KW-0812">Transmembrane</keyword>
<evidence type="ECO:0000313" key="3">
    <source>
        <dbReference type="EMBL" id="KYC48028.1"/>
    </source>
</evidence>
<reference evidence="5 6" key="1">
    <citation type="journal article" date="2016" name="ISME J.">
        <title>Chasing the elusive Euryarchaeota class WSA2: genomes reveal a uniquely fastidious methyl-reducing methanogen.</title>
        <authorList>
            <person name="Nobu M.K."/>
            <person name="Narihiro T."/>
            <person name="Kuroda K."/>
            <person name="Mei R."/>
            <person name="Liu W.T."/>
        </authorList>
    </citation>
    <scope>NUCLEOTIDE SEQUENCE [LARGE SCALE GENOMIC DNA]</scope>
    <source>
        <strain evidence="2">B03fssc0709_Meth_Bin005</strain>
        <strain evidence="3">B15fssc0709_Meth_Bin003</strain>
        <strain evidence="4">BMIXfssc0709_Meth_Bin006</strain>
    </source>
</reference>
<evidence type="ECO:0000313" key="2">
    <source>
        <dbReference type="EMBL" id="KYC45775.1"/>
    </source>
</evidence>
<protein>
    <submittedName>
        <fullName evidence="4">Uncharacterized protein</fullName>
    </submittedName>
</protein>
<feature type="transmembrane region" description="Helical" evidence="1">
    <location>
        <begin position="6"/>
        <end position="21"/>
    </location>
</feature>
<accession>A0A150IT32</accession>
<dbReference type="EMBL" id="LNJC01000009">
    <property type="protein sequence ID" value="KYC50718.1"/>
    <property type="molecule type" value="Genomic_DNA"/>
</dbReference>
<keyword evidence="1" id="KW-0472">Membrane</keyword>
<dbReference type="Proteomes" id="UP000092403">
    <property type="component" value="Unassembled WGS sequence"/>
</dbReference>
<dbReference type="EMBL" id="LNGE01000011">
    <property type="protein sequence ID" value="KYC45775.1"/>
    <property type="molecule type" value="Genomic_DNA"/>
</dbReference>
<organism evidence="4 7">
    <name type="scientific">Candidatus Methanofastidiosum methylothiophilum</name>
    <dbReference type="NCBI Taxonomy" id="1705564"/>
    <lineage>
        <taxon>Archaea</taxon>
        <taxon>Methanobacteriati</taxon>
        <taxon>Methanobacteriota</taxon>
        <taxon>Stenosarchaea group</taxon>
        <taxon>Candidatus Methanofastidiosia</taxon>
        <taxon>Candidatus Methanofastidiosales</taxon>
        <taxon>Candidatus Methanofastidiosaceae</taxon>
        <taxon>Candidatus Methanofastidiosum</taxon>
    </lineage>
</organism>
<evidence type="ECO:0000313" key="6">
    <source>
        <dbReference type="Proteomes" id="UP000092401"/>
    </source>
</evidence>
<evidence type="ECO:0000313" key="7">
    <source>
        <dbReference type="Proteomes" id="UP000092403"/>
    </source>
</evidence>